<evidence type="ECO:0000259" key="8">
    <source>
        <dbReference type="PROSITE" id="PS50054"/>
    </source>
</evidence>
<dbReference type="GO" id="GO:0004725">
    <property type="term" value="F:protein tyrosine phosphatase activity"/>
    <property type="evidence" value="ECO:0007669"/>
    <property type="project" value="InterPro"/>
</dbReference>
<feature type="domain" description="Tyrosine-protein phosphatase" evidence="8">
    <location>
        <begin position="98"/>
        <end position="262"/>
    </location>
</feature>
<dbReference type="SMART" id="SM00404">
    <property type="entry name" value="PTPc_motif"/>
    <property type="match status" value="1"/>
</dbReference>
<keyword evidence="2" id="KW-0378">Hydrolase</keyword>
<dbReference type="PROSITE" id="PS00383">
    <property type="entry name" value="TYR_PHOSPHATASE_1"/>
    <property type="match status" value="1"/>
</dbReference>
<keyword evidence="3" id="KW-0904">Protein phosphatase</keyword>
<dbReference type="GO" id="GO:0060271">
    <property type="term" value="P:cilium assembly"/>
    <property type="evidence" value="ECO:0007669"/>
    <property type="project" value="InterPro"/>
</dbReference>
<dbReference type="EMBL" id="CALNXJ010000014">
    <property type="protein sequence ID" value="CAH3114861.1"/>
    <property type="molecule type" value="Genomic_DNA"/>
</dbReference>
<dbReference type="InterPro" id="IPR050561">
    <property type="entry name" value="PTP"/>
</dbReference>
<comment type="function">
    <text evidence="4">May play roles in cilia formation and/or maintenance.</text>
</comment>
<comment type="similarity">
    <text evidence="5">Belongs to the protein-tyrosine phosphatase family. Non-receptor class PTPDC1 subfamily.</text>
</comment>
<feature type="compositionally biased region" description="Basic residues" evidence="7">
    <location>
        <begin position="443"/>
        <end position="452"/>
    </location>
</feature>
<proteinExistence type="inferred from homology"/>
<evidence type="ECO:0000256" key="5">
    <source>
        <dbReference type="ARBA" id="ARBA00060867"/>
    </source>
</evidence>
<evidence type="ECO:0000256" key="7">
    <source>
        <dbReference type="SAM" id="MobiDB-lite"/>
    </source>
</evidence>
<dbReference type="Gene3D" id="3.90.190.10">
    <property type="entry name" value="Protein tyrosine phosphatase superfamily"/>
    <property type="match status" value="1"/>
</dbReference>
<evidence type="ECO:0000313" key="11">
    <source>
        <dbReference type="Proteomes" id="UP001159428"/>
    </source>
</evidence>
<sequence>MYFKKCLPRPKASNLEPFMSRHVMDTGEVNSSGKVKWTLNNSDLPKKDARPKYSRISEHFRHVAPGALQCSMFCGGKQCKYENPAKFRSEEMAIQGLYSSWVTPDILATARPSTEVMRTYAVIEQFSRMGIKSLINLQHPGEHVSCGFGIDPVSGFSYDPEDFMKDDIFFYNFGWNDYGVRSLESILDMVKVMSFALKEGKVAIHCHAGLGRTGVLIACYLVYSDRIEAEEAIHKVRSNRPKAVQTRGQIQCVIDFTNFLNHLWVVFPCCAPSAKPFTLQQYLKRQRLVLHGEEDRVLKHVPKVVYICCRRLLELAGVKKEDAPLTWNFSQDAKAVSSEVDDSFTTRDLDRETIEDSLSSDVADSLRHNPYVDSSLPLFEGSCIYRAESCDAFVDDTFSNGEGKTLRHSDVTNPRRRGSELTVVLPGEGRPNRVQLEPLNVPKRQKNKKGKLIRPSQSLEATDNDGGGPEVNSDRNSLKESATPISETDRIQVAKSMASSACVDSTVHSRTERIKRKLNSFDCWEEVLTESDPWVLTRLLWAWLGSLVEPVLGEKEVSLLEQYDDPIGVVKKLDRGTRDTLECLVTTMCKLQPLPNELGDRVLRNIAMILTHNKELSLTSASAYMSKVQEHAEAESSPNQGANELQRLDVSSESEIRSRSCRVLFFLRHVVNTLQSL</sequence>
<dbReference type="SMART" id="SM00195">
    <property type="entry name" value="DSPc"/>
    <property type="match status" value="1"/>
</dbReference>
<dbReference type="InterPro" id="IPR003595">
    <property type="entry name" value="Tyr_Pase_cat"/>
</dbReference>
<evidence type="ECO:0000259" key="9">
    <source>
        <dbReference type="PROSITE" id="PS50056"/>
    </source>
</evidence>
<name>A0AAU9WIT6_9CNID</name>
<evidence type="ECO:0000256" key="2">
    <source>
        <dbReference type="ARBA" id="ARBA00022801"/>
    </source>
</evidence>
<dbReference type="AlphaFoldDB" id="A0AAU9WIT6"/>
<protein>
    <recommendedName>
        <fullName evidence="6">Protein tyrosine phosphatase domain-containing protein 1</fullName>
    </recommendedName>
</protein>
<dbReference type="PROSITE" id="PS50056">
    <property type="entry name" value="TYR_PHOSPHATASE_2"/>
    <property type="match status" value="1"/>
</dbReference>
<reference evidence="10 11" key="1">
    <citation type="submission" date="2022-05" db="EMBL/GenBank/DDBJ databases">
        <authorList>
            <consortium name="Genoscope - CEA"/>
            <person name="William W."/>
        </authorList>
    </citation>
    <scope>NUCLEOTIDE SEQUENCE [LARGE SCALE GENOMIC DNA]</scope>
</reference>
<dbReference type="InterPro" id="IPR000387">
    <property type="entry name" value="Tyr_Pase_dom"/>
</dbReference>
<evidence type="ECO:0000256" key="3">
    <source>
        <dbReference type="ARBA" id="ARBA00022912"/>
    </source>
</evidence>
<evidence type="ECO:0000256" key="6">
    <source>
        <dbReference type="ARBA" id="ARBA00072096"/>
    </source>
</evidence>
<dbReference type="InterPro" id="IPR000340">
    <property type="entry name" value="Dual-sp_phosphatase_cat-dom"/>
</dbReference>
<dbReference type="CDD" id="cd14506">
    <property type="entry name" value="PTP_PTPDC1"/>
    <property type="match status" value="1"/>
</dbReference>
<dbReference type="Pfam" id="PF00782">
    <property type="entry name" value="DSPc"/>
    <property type="match status" value="1"/>
</dbReference>
<keyword evidence="1" id="KW-0970">Cilium biogenesis/degradation</keyword>
<gene>
    <name evidence="10" type="ORF">PMEA_00005699</name>
</gene>
<feature type="region of interest" description="Disordered" evidence="7">
    <location>
        <begin position="425"/>
        <end position="487"/>
    </location>
</feature>
<dbReference type="PROSITE" id="PS50054">
    <property type="entry name" value="TYR_PHOSPHATASE_DUAL"/>
    <property type="match status" value="1"/>
</dbReference>
<evidence type="ECO:0000256" key="1">
    <source>
        <dbReference type="ARBA" id="ARBA00022794"/>
    </source>
</evidence>
<comment type="caution">
    <text evidence="10">The sequence shown here is derived from an EMBL/GenBank/DDBJ whole genome shotgun (WGS) entry which is preliminary data.</text>
</comment>
<evidence type="ECO:0000313" key="10">
    <source>
        <dbReference type="EMBL" id="CAH3114861.1"/>
    </source>
</evidence>
<accession>A0AAU9WIT6</accession>
<evidence type="ECO:0000256" key="4">
    <source>
        <dbReference type="ARBA" id="ARBA00056295"/>
    </source>
</evidence>
<dbReference type="FunFam" id="3.90.190.10:FF:000027">
    <property type="entry name" value="Protein tyrosine phosphatase domain containing 1"/>
    <property type="match status" value="1"/>
</dbReference>
<dbReference type="InterPro" id="IPR020422">
    <property type="entry name" value="TYR_PHOSPHATASE_DUAL_dom"/>
</dbReference>
<dbReference type="PANTHER" id="PTHR23339">
    <property type="entry name" value="TYROSINE SPECIFIC PROTEIN PHOSPHATASE AND DUAL SPECIFICITY PROTEIN PHOSPHATASE"/>
    <property type="match status" value="1"/>
</dbReference>
<organism evidence="10 11">
    <name type="scientific">Pocillopora meandrina</name>
    <dbReference type="NCBI Taxonomy" id="46732"/>
    <lineage>
        <taxon>Eukaryota</taxon>
        <taxon>Metazoa</taxon>
        <taxon>Cnidaria</taxon>
        <taxon>Anthozoa</taxon>
        <taxon>Hexacorallia</taxon>
        <taxon>Scleractinia</taxon>
        <taxon>Astrocoeniina</taxon>
        <taxon>Pocilloporidae</taxon>
        <taxon>Pocillopora</taxon>
    </lineage>
</organism>
<dbReference type="InterPro" id="IPR029021">
    <property type="entry name" value="Prot-tyrosine_phosphatase-like"/>
</dbReference>
<dbReference type="Proteomes" id="UP001159428">
    <property type="component" value="Unassembled WGS sequence"/>
</dbReference>
<feature type="domain" description="Tyrosine specific protein phosphatases" evidence="9">
    <location>
        <begin position="184"/>
        <end position="251"/>
    </location>
</feature>
<dbReference type="InterPro" id="IPR016130">
    <property type="entry name" value="Tyr_Pase_AS"/>
</dbReference>
<dbReference type="InterPro" id="IPR049573">
    <property type="entry name" value="PTPDC1_PTP"/>
</dbReference>
<keyword evidence="11" id="KW-1185">Reference proteome</keyword>
<dbReference type="SUPFAM" id="SSF52799">
    <property type="entry name" value="(Phosphotyrosine protein) phosphatases II"/>
    <property type="match status" value="1"/>
</dbReference>